<reference evidence="3" key="1">
    <citation type="journal article" date="2019" name="Int. J. Syst. Evol. Microbiol.">
        <title>The Global Catalogue of Microorganisms (GCM) 10K type strain sequencing project: providing services to taxonomists for standard genome sequencing and annotation.</title>
        <authorList>
            <consortium name="The Broad Institute Genomics Platform"/>
            <consortium name="The Broad Institute Genome Sequencing Center for Infectious Disease"/>
            <person name="Wu L."/>
            <person name="Ma J."/>
        </authorList>
    </citation>
    <scope>NUCLEOTIDE SEQUENCE [LARGE SCALE GENOMIC DNA]</scope>
    <source>
        <strain evidence="3">CGMCC 1.16855</strain>
    </source>
</reference>
<proteinExistence type="predicted"/>
<dbReference type="Pfam" id="PF21986">
    <property type="entry name" value="AH_C"/>
    <property type="match status" value="1"/>
</dbReference>
<evidence type="ECO:0000313" key="3">
    <source>
        <dbReference type="Proteomes" id="UP001595420"/>
    </source>
</evidence>
<dbReference type="Proteomes" id="UP001595420">
    <property type="component" value="Unassembled WGS sequence"/>
</dbReference>
<keyword evidence="3" id="KW-1185">Reference proteome</keyword>
<protein>
    <submittedName>
        <fullName evidence="2">Gamma-glutamylcyclotransferase</fullName>
    </submittedName>
</protein>
<evidence type="ECO:0000313" key="2">
    <source>
        <dbReference type="EMBL" id="MFC3003056.1"/>
    </source>
</evidence>
<dbReference type="InterPro" id="IPR053844">
    <property type="entry name" value="AH_C"/>
</dbReference>
<dbReference type="RefSeq" id="WP_216839457.1">
    <property type="nucleotide sequence ID" value="NZ_JAFNJS010000009.1"/>
</dbReference>
<accession>A0ABV7BZ97</accession>
<feature type="domain" description="Allophanate hydrolase C-terminal" evidence="1">
    <location>
        <begin position="7"/>
        <end position="129"/>
    </location>
</feature>
<comment type="caution">
    <text evidence="2">The sequence shown here is derived from an EMBL/GenBank/DDBJ whole genome shotgun (WGS) entry which is preliminary data.</text>
</comment>
<sequence>MTAEALLLAVGNHLQGLPRHHELAGRGARLLGAVRTAPSYRLLARGAAPPFNPGLVEAGAGAGASIGGELYALPEEAIAELAALVRAPIRLGQVALQDGRMVHGYLCDPAAAAAAQDISDLGDWRAFLAMAGA</sequence>
<name>A0ABV7BZ97_9PROT</name>
<evidence type="ECO:0000259" key="1">
    <source>
        <dbReference type="Pfam" id="PF21986"/>
    </source>
</evidence>
<gene>
    <name evidence="2" type="ORF">ACFOD3_24395</name>
</gene>
<dbReference type="EMBL" id="JBHRSB010000009">
    <property type="protein sequence ID" value="MFC3003056.1"/>
    <property type="molecule type" value="Genomic_DNA"/>
</dbReference>
<organism evidence="2 3">
    <name type="scientific">Falsiroseomonas tokyonensis</name>
    <dbReference type="NCBI Taxonomy" id="430521"/>
    <lineage>
        <taxon>Bacteria</taxon>
        <taxon>Pseudomonadati</taxon>
        <taxon>Pseudomonadota</taxon>
        <taxon>Alphaproteobacteria</taxon>
        <taxon>Acetobacterales</taxon>
        <taxon>Roseomonadaceae</taxon>
        <taxon>Falsiroseomonas</taxon>
    </lineage>
</organism>